<dbReference type="PANTHER" id="PTHR24409">
    <property type="entry name" value="ZINC FINGER PROTEIN 142"/>
    <property type="match status" value="1"/>
</dbReference>
<sequence length="721" mass="82960">MDHNRLRCRFCGVDCEQRAHVNIFNRNYSFVPLLIEKVFRYFPYMDDGLSKIMCSECLAKMDKINIFLHSSITYLFNSVSEFENSVTKKPCNLCGRVWDHKVNDDCDNITSKVSDLFGYSIAKVRNVCLICVSKVHFYHKFMRMVDSTLSSSDGAEEHTTMTRSNVTVKNEMMSIKQEVDDVESSAIVSNLDKKVEEAITVEIKQEIDISIQPIDIITSPHHPRNSESAQNESSEYKAQKPSRSKKVVDYYEGELSNPDSPDSLGSCNFVGSNSDSEIDDLGSIAAEKASPTPPKNRLVQDLRRFRTLQQPQPSIEETDKPPRRIIINKGEETKPSMNLIFTKKKMNNGSTVTYVSIRSEFIENIKHIKPLLGDGLYYTWNDHIRTNDQDKYKDFVISCIENILQAKANIMPYLKLSVISGVKRLMFTCFICGTTIHNNMIRQAINAHLIMHMVMLCPMCGTFKNSISDMNHHLKTHFKSIYNGKYQCRMCSKEITSGPEVYFTHVMSHFELFNCVKCNYSTNDIECFNKHHDNVCGREDCEGDCSTRYTSHTELMQHLDGLGSGEVVPSFACSNCKMAFHSKELASIHYDIHGHQHSQSERMRNNREEALSVIENLELLQRYEYSRDYDDLEVDDENNCKCPFCSKCLKNTTSAYLNKHINLHILLACRSCENSPIYQEFIHYKNHILFDHTLVAIDCKLCENLKFYNVDLFLSHILQHI</sequence>
<dbReference type="PROSITE" id="PS00028">
    <property type="entry name" value="ZINC_FINGER_C2H2_1"/>
    <property type="match status" value="1"/>
</dbReference>
<comment type="caution">
    <text evidence="8">The sequence shown here is derived from an EMBL/GenBank/DDBJ whole genome shotgun (WGS) entry which is preliminary data.</text>
</comment>
<dbReference type="InterPro" id="IPR013087">
    <property type="entry name" value="Znf_C2H2_type"/>
</dbReference>
<dbReference type="GO" id="GO:0005634">
    <property type="term" value="C:nucleus"/>
    <property type="evidence" value="ECO:0007669"/>
    <property type="project" value="InterPro"/>
</dbReference>
<evidence type="ECO:0000256" key="5">
    <source>
        <dbReference type="PROSITE-ProRule" id="PRU00042"/>
    </source>
</evidence>
<evidence type="ECO:0000313" key="9">
    <source>
        <dbReference type="Proteomes" id="UP000291343"/>
    </source>
</evidence>
<evidence type="ECO:0000256" key="2">
    <source>
        <dbReference type="ARBA" id="ARBA00022737"/>
    </source>
</evidence>
<dbReference type="Proteomes" id="UP000291343">
    <property type="component" value="Unassembled WGS sequence"/>
</dbReference>
<dbReference type="GO" id="GO:0008270">
    <property type="term" value="F:zinc ion binding"/>
    <property type="evidence" value="ECO:0007669"/>
    <property type="project" value="UniProtKB-KW"/>
</dbReference>
<gene>
    <name evidence="8" type="ORF">LSTR_LSTR005649</name>
</gene>
<dbReference type="Gene3D" id="3.40.1800.20">
    <property type="match status" value="1"/>
</dbReference>
<feature type="region of interest" description="Disordered" evidence="6">
    <location>
        <begin position="217"/>
        <end position="245"/>
    </location>
</feature>
<keyword evidence="1" id="KW-0479">Metal-binding</keyword>
<dbReference type="InParanoid" id="A0A482WUP4"/>
<keyword evidence="3 5" id="KW-0863">Zinc-finger</keyword>
<dbReference type="SMART" id="SM00355">
    <property type="entry name" value="ZnF_C2H2"/>
    <property type="match status" value="8"/>
</dbReference>
<reference evidence="8 9" key="1">
    <citation type="journal article" date="2017" name="Gigascience">
        <title>Genome sequence of the small brown planthopper, Laodelphax striatellus.</title>
        <authorList>
            <person name="Zhu J."/>
            <person name="Jiang F."/>
            <person name="Wang X."/>
            <person name="Yang P."/>
            <person name="Bao Y."/>
            <person name="Zhao W."/>
            <person name="Wang W."/>
            <person name="Lu H."/>
            <person name="Wang Q."/>
            <person name="Cui N."/>
            <person name="Li J."/>
            <person name="Chen X."/>
            <person name="Luo L."/>
            <person name="Yu J."/>
            <person name="Kang L."/>
            <person name="Cui F."/>
        </authorList>
    </citation>
    <scope>NUCLEOTIDE SEQUENCE [LARGE SCALE GENOMIC DNA]</scope>
    <source>
        <strain evidence="8">Lst14</strain>
    </source>
</reference>
<feature type="domain" description="C2H2-type" evidence="7">
    <location>
        <begin position="571"/>
        <end position="598"/>
    </location>
</feature>
<evidence type="ECO:0000256" key="1">
    <source>
        <dbReference type="ARBA" id="ARBA00022723"/>
    </source>
</evidence>
<evidence type="ECO:0000259" key="7">
    <source>
        <dbReference type="PROSITE" id="PS50157"/>
    </source>
</evidence>
<organism evidence="8 9">
    <name type="scientific">Laodelphax striatellus</name>
    <name type="common">Small brown planthopper</name>
    <name type="synonym">Delphax striatella</name>
    <dbReference type="NCBI Taxonomy" id="195883"/>
    <lineage>
        <taxon>Eukaryota</taxon>
        <taxon>Metazoa</taxon>
        <taxon>Ecdysozoa</taxon>
        <taxon>Arthropoda</taxon>
        <taxon>Hexapoda</taxon>
        <taxon>Insecta</taxon>
        <taxon>Pterygota</taxon>
        <taxon>Neoptera</taxon>
        <taxon>Paraneoptera</taxon>
        <taxon>Hemiptera</taxon>
        <taxon>Auchenorrhyncha</taxon>
        <taxon>Fulgoroidea</taxon>
        <taxon>Delphacidae</taxon>
        <taxon>Criomorphinae</taxon>
        <taxon>Laodelphax</taxon>
    </lineage>
</organism>
<dbReference type="SMART" id="SM00868">
    <property type="entry name" value="zf-AD"/>
    <property type="match status" value="2"/>
</dbReference>
<name>A0A482WUP4_LAOST</name>
<dbReference type="GO" id="GO:0000981">
    <property type="term" value="F:DNA-binding transcription factor activity, RNA polymerase II-specific"/>
    <property type="evidence" value="ECO:0007669"/>
    <property type="project" value="TreeGrafter"/>
</dbReference>
<proteinExistence type="predicted"/>
<evidence type="ECO:0000256" key="6">
    <source>
        <dbReference type="SAM" id="MobiDB-lite"/>
    </source>
</evidence>
<keyword evidence="2" id="KW-0677">Repeat</keyword>
<dbReference type="PROSITE" id="PS50157">
    <property type="entry name" value="ZINC_FINGER_C2H2_2"/>
    <property type="match status" value="1"/>
</dbReference>
<evidence type="ECO:0000256" key="3">
    <source>
        <dbReference type="ARBA" id="ARBA00022771"/>
    </source>
</evidence>
<evidence type="ECO:0000256" key="4">
    <source>
        <dbReference type="ARBA" id="ARBA00022833"/>
    </source>
</evidence>
<dbReference type="GO" id="GO:0000977">
    <property type="term" value="F:RNA polymerase II transcription regulatory region sequence-specific DNA binding"/>
    <property type="evidence" value="ECO:0007669"/>
    <property type="project" value="TreeGrafter"/>
</dbReference>
<evidence type="ECO:0000313" key="8">
    <source>
        <dbReference type="EMBL" id="RZF37317.1"/>
    </source>
</evidence>
<dbReference type="EMBL" id="QKKF02024710">
    <property type="protein sequence ID" value="RZF37317.1"/>
    <property type="molecule type" value="Genomic_DNA"/>
</dbReference>
<dbReference type="PANTHER" id="PTHR24409:SF295">
    <property type="entry name" value="AZ2-RELATED"/>
    <property type="match status" value="1"/>
</dbReference>
<protein>
    <recommendedName>
        <fullName evidence="7">C2H2-type domain-containing protein</fullName>
    </recommendedName>
</protein>
<accession>A0A482WUP4</accession>
<dbReference type="AlphaFoldDB" id="A0A482WUP4"/>
<keyword evidence="4" id="KW-0862">Zinc</keyword>
<keyword evidence="9" id="KW-1185">Reference proteome</keyword>
<dbReference type="InterPro" id="IPR012934">
    <property type="entry name" value="Znf_AD"/>
</dbReference>